<comment type="similarity">
    <text evidence="1">Belongs to the AAA ATPase family.</text>
</comment>
<dbReference type="FunCoup" id="I2H3H1">
    <property type="interactions" value="104"/>
</dbReference>
<feature type="compositionally biased region" description="Polar residues" evidence="4">
    <location>
        <begin position="339"/>
        <end position="353"/>
    </location>
</feature>
<dbReference type="PANTHER" id="PTHR23074">
    <property type="entry name" value="AAA DOMAIN-CONTAINING"/>
    <property type="match status" value="1"/>
</dbReference>
<name>I2H3H1_HENB6</name>
<dbReference type="HOGENOM" id="CLU_000688_15_1_1"/>
<feature type="compositionally biased region" description="Low complexity" evidence="4">
    <location>
        <begin position="213"/>
        <end position="229"/>
    </location>
</feature>
<dbReference type="InterPro" id="IPR003959">
    <property type="entry name" value="ATPase_AAA_core"/>
</dbReference>
<feature type="region of interest" description="Disordered" evidence="4">
    <location>
        <begin position="177"/>
        <end position="262"/>
    </location>
</feature>
<gene>
    <name evidence="6" type="primary">TBLA0D04260</name>
    <name evidence="6" type="ORF">TBLA_0D04260</name>
</gene>
<organism evidence="6 7">
    <name type="scientific">Henningerozyma blattae (strain ATCC 34711 / CBS 6284 / DSM 70876 / NBRC 10599 / NRRL Y-10934 / UCD 77-7)</name>
    <name type="common">Yeast</name>
    <name type="synonym">Tetrapisispora blattae</name>
    <dbReference type="NCBI Taxonomy" id="1071380"/>
    <lineage>
        <taxon>Eukaryota</taxon>
        <taxon>Fungi</taxon>
        <taxon>Dikarya</taxon>
        <taxon>Ascomycota</taxon>
        <taxon>Saccharomycotina</taxon>
        <taxon>Saccharomycetes</taxon>
        <taxon>Saccharomycetales</taxon>
        <taxon>Saccharomycetaceae</taxon>
        <taxon>Henningerozyma</taxon>
    </lineage>
</organism>
<dbReference type="InterPro" id="IPR003960">
    <property type="entry name" value="ATPase_AAA_CS"/>
</dbReference>
<dbReference type="PANTHER" id="PTHR23074:SF17">
    <property type="entry name" value="FIDGETIN-LIKE PROTEIN 1"/>
    <property type="match status" value="1"/>
</dbReference>
<dbReference type="STRING" id="1071380.I2H3H1"/>
<accession>I2H3H1</accession>
<dbReference type="OrthoDB" id="10251136at2759"/>
<feature type="region of interest" description="Disordered" evidence="4">
    <location>
        <begin position="468"/>
        <end position="540"/>
    </location>
</feature>
<evidence type="ECO:0000256" key="1">
    <source>
        <dbReference type="ARBA" id="ARBA00006914"/>
    </source>
</evidence>
<evidence type="ECO:0000256" key="4">
    <source>
        <dbReference type="SAM" id="MobiDB-lite"/>
    </source>
</evidence>
<dbReference type="EMBL" id="HE806319">
    <property type="protein sequence ID" value="CCH60923.1"/>
    <property type="molecule type" value="Genomic_DNA"/>
</dbReference>
<dbReference type="InterPro" id="IPR041569">
    <property type="entry name" value="AAA_lid_3"/>
</dbReference>
<evidence type="ECO:0000256" key="2">
    <source>
        <dbReference type="ARBA" id="ARBA00022741"/>
    </source>
</evidence>
<dbReference type="Gene3D" id="1.10.8.60">
    <property type="match status" value="1"/>
</dbReference>
<feature type="compositionally biased region" description="Polar residues" evidence="4">
    <location>
        <begin position="245"/>
        <end position="256"/>
    </location>
</feature>
<feature type="domain" description="AAA+ ATPase" evidence="5">
    <location>
        <begin position="617"/>
        <end position="760"/>
    </location>
</feature>
<dbReference type="CDD" id="cd19509">
    <property type="entry name" value="RecA-like_VPS4-like"/>
    <property type="match status" value="1"/>
</dbReference>
<feature type="region of interest" description="Disordered" evidence="4">
    <location>
        <begin position="300"/>
        <end position="422"/>
    </location>
</feature>
<evidence type="ECO:0000313" key="7">
    <source>
        <dbReference type="Proteomes" id="UP000002866"/>
    </source>
</evidence>
<dbReference type="InParanoid" id="I2H3H1"/>
<feature type="compositionally biased region" description="Low complexity" evidence="4">
    <location>
        <begin position="191"/>
        <end position="203"/>
    </location>
</feature>
<evidence type="ECO:0000259" key="5">
    <source>
        <dbReference type="SMART" id="SM00382"/>
    </source>
</evidence>
<dbReference type="Gene3D" id="3.40.50.300">
    <property type="entry name" value="P-loop containing nucleotide triphosphate hydrolases"/>
    <property type="match status" value="1"/>
</dbReference>
<keyword evidence="7" id="KW-1185">Reference proteome</keyword>
<dbReference type="Pfam" id="PF17862">
    <property type="entry name" value="AAA_lid_3"/>
    <property type="match status" value="1"/>
</dbReference>
<feature type="compositionally biased region" description="Polar residues" evidence="4">
    <location>
        <begin position="413"/>
        <end position="422"/>
    </location>
</feature>
<feature type="compositionally biased region" description="Polar residues" evidence="4">
    <location>
        <begin position="493"/>
        <end position="532"/>
    </location>
</feature>
<dbReference type="Pfam" id="PF09336">
    <property type="entry name" value="Vps4_C"/>
    <property type="match status" value="1"/>
</dbReference>
<evidence type="ECO:0000313" key="6">
    <source>
        <dbReference type="EMBL" id="CCH60923.1"/>
    </source>
</evidence>
<dbReference type="GO" id="GO:0016887">
    <property type="term" value="F:ATP hydrolysis activity"/>
    <property type="evidence" value="ECO:0007669"/>
    <property type="project" value="InterPro"/>
</dbReference>
<dbReference type="InterPro" id="IPR015415">
    <property type="entry name" value="Spast_Vps4_C"/>
</dbReference>
<dbReference type="PROSITE" id="PS00674">
    <property type="entry name" value="AAA"/>
    <property type="match status" value="1"/>
</dbReference>
<sequence>MDNNSRGFFTKLKIRKKPQPISDLTELYGTVAKESIYYIKLEDQEQYEQALQGWKGLTTDTMYRLTQIEKLYPDILSYSKDELSLKNGVRELYHKACNNLERVQALYDQNPSMNYSVDMGSFDDSTITPKKNHSIDTLHTIPIISGPSNFQVISSFEGSPQSNQNSPLGRTIQLIQSKDIKDHSPSKKMNTSLRTTQQLQQTSNMYSLRSIHSNGGSSGTTSSELLNTGNSAYPGTVAKSKKRNYSTPSSVNTSKHSIPDTKLQHSQDMENLDNFTDFSQLSLDEESDIVEYNKYDLYTEGNDRTYSNSNSMHTTSRQRSNKQNADKLPKVRSKLSIPKLSQTLSEPNSTTLTKTEKDRKAALSSNSKDSISSGKSAFSAGASSNPLRKENMKKNKSLSSLTNNSNTLKHPHQSNTKPQSSSFLEKMNYKQHSGTSVTAAKAVFNPKGQNSLPSSSYALQVRQLKQKYHTGFPSDINKKNEELEKPRRRRKAGNTQIANKVSGKSTKKANVSTQGKKINESKSSIQTSTHLPNSKHDNSTIENKYNMTKEELEDNIIDSIPGIDKVAAKQIFSEIVVHGDEVYWDDIAGLENAKNSLKEAVVYPFLRPDLFRGLREPVRGMLLFGPPGTGKTMLARGVATESKSTFFSISASSLTSKYLGESEKLVRALFAIAKKLSPSIVFVDEIDSIMGSRDENGENESSRRIKNEFLIQWSSLSNAAAGKSEDDERVLILGATNLPWSIDEAARRRFVRRQYIPLPEAETRKIQIMKLLSYQKHKLDNEDVDKLLKLTNGYSGSDITSLAKDAAMGPLRELGDQLLHTSTERIRPVELRDFKNSLKYIKPSVSQEGLKRYEEWASQFGSSGV</sequence>
<feature type="compositionally biased region" description="Basic and acidic residues" evidence="4">
    <location>
        <begin position="476"/>
        <end position="485"/>
    </location>
</feature>
<protein>
    <recommendedName>
        <fullName evidence="5">AAA+ ATPase domain-containing protein</fullName>
    </recommendedName>
</protein>
<dbReference type="FunFam" id="1.10.8.60:FF:000022">
    <property type="entry name" value="Fidgetin like 1"/>
    <property type="match status" value="1"/>
</dbReference>
<feature type="compositionally biased region" description="Low complexity" evidence="4">
    <location>
        <begin position="362"/>
        <end position="384"/>
    </location>
</feature>
<reference evidence="6 7" key="1">
    <citation type="journal article" date="2011" name="Proc. Natl. Acad. Sci. U.S.A.">
        <title>Evolutionary erosion of yeast sex chromosomes by mating-type switching accidents.</title>
        <authorList>
            <person name="Gordon J.L."/>
            <person name="Armisen D."/>
            <person name="Proux-Wera E."/>
            <person name="Oheigeartaigh S.S."/>
            <person name="Byrne K.P."/>
            <person name="Wolfe K.H."/>
        </authorList>
    </citation>
    <scope>NUCLEOTIDE SEQUENCE [LARGE SCALE GENOMIC DNA]</scope>
    <source>
        <strain evidence="7">ATCC 34711 / CBS 6284 / DSM 70876 / NBRC 10599 / NRRL Y-10934 / UCD 77-7</strain>
    </source>
</reference>
<feature type="compositionally biased region" description="Low complexity" evidence="4">
    <location>
        <begin position="397"/>
        <end position="408"/>
    </location>
</feature>
<dbReference type="Proteomes" id="UP000002866">
    <property type="component" value="Chromosome 4"/>
</dbReference>
<dbReference type="KEGG" id="tbl:TBLA_0D04260"/>
<feature type="compositionally biased region" description="Polar residues" evidence="4">
    <location>
        <begin position="304"/>
        <end position="323"/>
    </location>
</feature>
<dbReference type="eggNOG" id="KOG0740">
    <property type="taxonomic scope" value="Eukaryota"/>
</dbReference>
<dbReference type="InterPro" id="IPR050304">
    <property type="entry name" value="MT-severing_AAA_ATPase"/>
</dbReference>
<keyword evidence="2" id="KW-0547">Nucleotide-binding</keyword>
<keyword evidence="3" id="KW-0067">ATP-binding</keyword>
<dbReference type="RefSeq" id="XP_004180442.1">
    <property type="nucleotide sequence ID" value="XM_004180394.1"/>
</dbReference>
<dbReference type="Pfam" id="PF00004">
    <property type="entry name" value="AAA"/>
    <property type="match status" value="1"/>
</dbReference>
<evidence type="ECO:0000256" key="3">
    <source>
        <dbReference type="ARBA" id="ARBA00022840"/>
    </source>
</evidence>
<dbReference type="InterPro" id="IPR003593">
    <property type="entry name" value="AAA+_ATPase"/>
</dbReference>
<dbReference type="AlphaFoldDB" id="I2H3H1"/>
<dbReference type="SUPFAM" id="SSF52540">
    <property type="entry name" value="P-loop containing nucleoside triphosphate hydrolases"/>
    <property type="match status" value="1"/>
</dbReference>
<dbReference type="GeneID" id="14495959"/>
<dbReference type="SMART" id="SM00382">
    <property type="entry name" value="AAA"/>
    <property type="match status" value="1"/>
</dbReference>
<dbReference type="InterPro" id="IPR027417">
    <property type="entry name" value="P-loop_NTPase"/>
</dbReference>
<proteinExistence type="inferred from homology"/>
<dbReference type="FunFam" id="3.40.50.300:FF:000093">
    <property type="entry name" value="Fidgetin-like 1"/>
    <property type="match status" value="1"/>
</dbReference>
<dbReference type="GO" id="GO:0005524">
    <property type="term" value="F:ATP binding"/>
    <property type="evidence" value="ECO:0007669"/>
    <property type="project" value="UniProtKB-KW"/>
</dbReference>